<organism evidence="2 3">
    <name type="scientific">Pseudomonas auratipiscis</name>
    <dbReference type="NCBI Taxonomy" id="3115853"/>
    <lineage>
        <taxon>Bacteria</taxon>
        <taxon>Pseudomonadati</taxon>
        <taxon>Pseudomonadota</taxon>
        <taxon>Gammaproteobacteria</taxon>
        <taxon>Pseudomonadales</taxon>
        <taxon>Pseudomonadaceae</taxon>
        <taxon>Pseudomonas</taxon>
    </lineage>
</organism>
<dbReference type="InterPro" id="IPR010752">
    <property type="entry name" value="DUF1329"/>
</dbReference>
<protein>
    <submittedName>
        <fullName evidence="2">DUF1329 domain-containing protein</fullName>
    </submittedName>
</protein>
<keyword evidence="3" id="KW-1185">Reference proteome</keyword>
<dbReference type="RefSeq" id="WP_330078474.1">
    <property type="nucleotide sequence ID" value="NZ_JAZDCU010000001.1"/>
</dbReference>
<dbReference type="AlphaFoldDB" id="A0AB35WNV3"/>
<proteinExistence type="predicted"/>
<evidence type="ECO:0000313" key="2">
    <source>
        <dbReference type="EMBL" id="MEE1864800.1"/>
    </source>
</evidence>
<sequence>MTERNSFAPKALAERRAWLLLLLLGCAAASPVYAAPEDAARLGTELTCVGADKSGNADGSIPPFSGQWLGVPPHVQFKGTGNHPVDPYADEKPLFVITAENLGQYNDYLSDGQKALFKLYPTSYKIPVYPTHRDFRFADSVCAATRENANVARLVDDGEGVVGKTGGTPFPVPRSGLELLKNASTFTLRAWTEEYVSDNAYVLKDGNINWGRVHSRNLAPALQPGKIGETVGNSSFYLNETLLPQRDKGEINTGTEFWNDKTEPRQSWRYDPGTRRVRQSPGYGFDMAFPGSGGSITVDEVRLFNGSGQRYDWKIVGKREMFIPYNTYRLHAANLKYADLLTPGHINPDAMRYERHRVWELEGTLKPGYRHLYGKRKLYIDEDTWFPMLADNYDNRGELWRTSMVNYFYAYESQVPQAGVGLYHDLNAGSYLAFNLINEQRNGYVLNKGGFSPRDFGPEAARRAGQ</sequence>
<evidence type="ECO:0000313" key="3">
    <source>
        <dbReference type="Proteomes" id="UP001307839"/>
    </source>
</evidence>
<dbReference type="Proteomes" id="UP001307839">
    <property type="component" value="Unassembled WGS sequence"/>
</dbReference>
<comment type="caution">
    <text evidence="2">The sequence shown here is derived from an EMBL/GenBank/DDBJ whole genome shotgun (WGS) entry which is preliminary data.</text>
</comment>
<dbReference type="CDD" id="cd16329">
    <property type="entry name" value="LolA_like"/>
    <property type="match status" value="1"/>
</dbReference>
<feature type="chain" id="PRO_5044225602" evidence="1">
    <location>
        <begin position="35"/>
        <end position="466"/>
    </location>
</feature>
<feature type="signal peptide" evidence="1">
    <location>
        <begin position="1"/>
        <end position="34"/>
    </location>
</feature>
<dbReference type="Pfam" id="PF07044">
    <property type="entry name" value="DUF1329"/>
    <property type="match status" value="1"/>
</dbReference>
<reference evidence="2 3" key="1">
    <citation type="submission" date="2024-01" db="EMBL/GenBank/DDBJ databases">
        <title>Unpublished Manusciprt.</title>
        <authorList>
            <person name="Duman M."/>
            <person name="Valdes E.G."/>
            <person name="Ajmi N."/>
            <person name="Altun S."/>
            <person name="Saticioglu I.B."/>
        </authorList>
    </citation>
    <scope>NUCLEOTIDE SEQUENCE [LARGE SCALE GENOMIC DNA]</scope>
    <source>
        <strain evidence="2 3">120P</strain>
    </source>
</reference>
<dbReference type="Gene3D" id="2.50.20.10">
    <property type="entry name" value="Lipoprotein localisation LolA/LolB/LppX"/>
    <property type="match status" value="1"/>
</dbReference>
<dbReference type="EMBL" id="JAZDQP010000001">
    <property type="protein sequence ID" value="MEE1864800.1"/>
    <property type="molecule type" value="Genomic_DNA"/>
</dbReference>
<keyword evidence="1" id="KW-0732">Signal</keyword>
<name>A0AB35WNV3_9PSED</name>
<accession>A0AB35WNV3</accession>
<gene>
    <name evidence="2" type="ORF">V0R53_00175</name>
</gene>
<evidence type="ECO:0000256" key="1">
    <source>
        <dbReference type="SAM" id="SignalP"/>
    </source>
</evidence>